<protein>
    <submittedName>
        <fullName evidence="2">Uncharacterized protein</fullName>
    </submittedName>
</protein>
<organism evidence="2 3">
    <name type="scientific">Streptomyces ardesiacus</name>
    <dbReference type="NCBI Taxonomy" id="285564"/>
    <lineage>
        <taxon>Bacteria</taxon>
        <taxon>Bacillati</taxon>
        <taxon>Actinomycetota</taxon>
        <taxon>Actinomycetes</taxon>
        <taxon>Kitasatosporales</taxon>
        <taxon>Streptomycetaceae</taxon>
        <taxon>Streptomyces</taxon>
    </lineage>
</organism>
<dbReference type="EMBL" id="JBIVPC010000001">
    <property type="protein sequence ID" value="MFJ6034927.1"/>
    <property type="molecule type" value="Genomic_DNA"/>
</dbReference>
<evidence type="ECO:0000313" key="2">
    <source>
        <dbReference type="EMBL" id="MFJ6034927.1"/>
    </source>
</evidence>
<reference evidence="2 3" key="1">
    <citation type="submission" date="2024-10" db="EMBL/GenBank/DDBJ databases">
        <title>The Natural Products Discovery Center: Release of the First 8490 Sequenced Strains for Exploring Actinobacteria Biosynthetic Diversity.</title>
        <authorList>
            <person name="Kalkreuter E."/>
            <person name="Kautsar S.A."/>
            <person name="Yang D."/>
            <person name="Bader C.D."/>
            <person name="Teijaro C.N."/>
            <person name="Fluegel L."/>
            <person name="Davis C.M."/>
            <person name="Simpson J.R."/>
            <person name="Lauterbach L."/>
            <person name="Steele A.D."/>
            <person name="Gui C."/>
            <person name="Meng S."/>
            <person name="Li G."/>
            <person name="Viehrig K."/>
            <person name="Ye F."/>
            <person name="Su P."/>
            <person name="Kiefer A.F."/>
            <person name="Nichols A."/>
            <person name="Cepeda A.J."/>
            <person name="Yan W."/>
            <person name="Fan B."/>
            <person name="Jiang Y."/>
            <person name="Adhikari A."/>
            <person name="Zheng C.-J."/>
            <person name="Schuster L."/>
            <person name="Cowan T.M."/>
            <person name="Smanski M.J."/>
            <person name="Chevrette M.G."/>
            <person name="De Carvalho L.P.S."/>
            <person name="Shen B."/>
        </authorList>
    </citation>
    <scope>NUCLEOTIDE SEQUENCE [LARGE SCALE GENOMIC DNA]</scope>
    <source>
        <strain evidence="2 3">NPDC093086</strain>
    </source>
</reference>
<keyword evidence="1" id="KW-0472">Membrane</keyword>
<dbReference type="Proteomes" id="UP001617907">
    <property type="component" value="Unassembled WGS sequence"/>
</dbReference>
<gene>
    <name evidence="2" type="ORF">ACIQFM_01555</name>
</gene>
<name>A0ABW8H403_9ACTN</name>
<dbReference type="RefSeq" id="WP_350891106.1">
    <property type="nucleotide sequence ID" value="NZ_JBEOTR010000013.1"/>
</dbReference>
<evidence type="ECO:0000256" key="1">
    <source>
        <dbReference type="SAM" id="Phobius"/>
    </source>
</evidence>
<keyword evidence="3" id="KW-1185">Reference proteome</keyword>
<keyword evidence="1" id="KW-0812">Transmembrane</keyword>
<feature type="transmembrane region" description="Helical" evidence="1">
    <location>
        <begin position="51"/>
        <end position="70"/>
    </location>
</feature>
<keyword evidence="1" id="KW-1133">Transmembrane helix</keyword>
<accession>A0ABW8H403</accession>
<sequence length="85" mass="8831">MDRPRPSHRPPPAAGLDDAARAAEVGAGRLGDTAHAVELDAFTWSWRLTQLGVGLLCLALTVAVGLLIGGRGPVPRRTSRPVQGG</sequence>
<proteinExistence type="predicted"/>
<evidence type="ECO:0000313" key="3">
    <source>
        <dbReference type="Proteomes" id="UP001617907"/>
    </source>
</evidence>
<comment type="caution">
    <text evidence="2">The sequence shown here is derived from an EMBL/GenBank/DDBJ whole genome shotgun (WGS) entry which is preliminary data.</text>
</comment>